<accession>A0A6A6EQ75</accession>
<gene>
    <name evidence="2" type="ORF">K469DRAFT_693217</name>
</gene>
<feature type="region of interest" description="Disordered" evidence="1">
    <location>
        <begin position="81"/>
        <end position="100"/>
    </location>
</feature>
<evidence type="ECO:0000313" key="3">
    <source>
        <dbReference type="Proteomes" id="UP000800200"/>
    </source>
</evidence>
<name>A0A6A6EQ75_9PEZI</name>
<evidence type="ECO:0000256" key="1">
    <source>
        <dbReference type="SAM" id="MobiDB-lite"/>
    </source>
</evidence>
<organism evidence="2 3">
    <name type="scientific">Zopfia rhizophila CBS 207.26</name>
    <dbReference type="NCBI Taxonomy" id="1314779"/>
    <lineage>
        <taxon>Eukaryota</taxon>
        <taxon>Fungi</taxon>
        <taxon>Dikarya</taxon>
        <taxon>Ascomycota</taxon>
        <taxon>Pezizomycotina</taxon>
        <taxon>Dothideomycetes</taxon>
        <taxon>Dothideomycetes incertae sedis</taxon>
        <taxon>Zopfiaceae</taxon>
        <taxon>Zopfia</taxon>
    </lineage>
</organism>
<protein>
    <submittedName>
        <fullName evidence="2">Uncharacterized protein</fullName>
    </submittedName>
</protein>
<reference evidence="2" key="1">
    <citation type="journal article" date="2020" name="Stud. Mycol.">
        <title>101 Dothideomycetes genomes: a test case for predicting lifestyles and emergence of pathogens.</title>
        <authorList>
            <person name="Haridas S."/>
            <person name="Albert R."/>
            <person name="Binder M."/>
            <person name="Bloem J."/>
            <person name="Labutti K."/>
            <person name="Salamov A."/>
            <person name="Andreopoulos B."/>
            <person name="Baker S."/>
            <person name="Barry K."/>
            <person name="Bills G."/>
            <person name="Bluhm B."/>
            <person name="Cannon C."/>
            <person name="Castanera R."/>
            <person name="Culley D."/>
            <person name="Daum C."/>
            <person name="Ezra D."/>
            <person name="Gonzalez J."/>
            <person name="Henrissat B."/>
            <person name="Kuo A."/>
            <person name="Liang C."/>
            <person name="Lipzen A."/>
            <person name="Lutzoni F."/>
            <person name="Magnuson J."/>
            <person name="Mondo S."/>
            <person name="Nolan M."/>
            <person name="Ohm R."/>
            <person name="Pangilinan J."/>
            <person name="Park H.-J."/>
            <person name="Ramirez L."/>
            <person name="Alfaro M."/>
            <person name="Sun H."/>
            <person name="Tritt A."/>
            <person name="Yoshinaga Y."/>
            <person name="Zwiers L.-H."/>
            <person name="Turgeon B."/>
            <person name="Goodwin S."/>
            <person name="Spatafora J."/>
            <person name="Crous P."/>
            <person name="Grigoriev I."/>
        </authorList>
    </citation>
    <scope>NUCLEOTIDE SEQUENCE</scope>
    <source>
        <strain evidence="2">CBS 207.26</strain>
    </source>
</reference>
<dbReference type="Proteomes" id="UP000800200">
    <property type="component" value="Unassembled WGS sequence"/>
</dbReference>
<dbReference type="AlphaFoldDB" id="A0A6A6EQ75"/>
<proteinExistence type="predicted"/>
<dbReference type="EMBL" id="ML994614">
    <property type="protein sequence ID" value="KAF2193183.1"/>
    <property type="molecule type" value="Genomic_DNA"/>
</dbReference>
<evidence type="ECO:0000313" key="2">
    <source>
        <dbReference type="EMBL" id="KAF2193183.1"/>
    </source>
</evidence>
<keyword evidence="3" id="KW-1185">Reference proteome</keyword>
<sequence length="155" mass="17422">METEVGEVERDSQQQIQVYEAFKKVDLCSQLGKMKRSVVVSKQSVTVKTGTQGITLEVEQITKQTLHMLVFKVGGEGSRGKLKAGNLPRGEARATPPVSDPKVHQLQWHTLPWVPRALATTIALQRQFKVPKQLDCELSGRYGKWRKVLAWLVLC</sequence>